<accession>A0A2H3CGB5</accession>
<evidence type="ECO:0000313" key="1">
    <source>
        <dbReference type="EMBL" id="PBK80900.1"/>
    </source>
</evidence>
<proteinExistence type="predicted"/>
<reference evidence="2" key="1">
    <citation type="journal article" date="2017" name="Nat. Ecol. Evol.">
        <title>Genome expansion and lineage-specific genetic innovations in the forest pathogenic fungi Armillaria.</title>
        <authorList>
            <person name="Sipos G."/>
            <person name="Prasanna A.N."/>
            <person name="Walter M.C."/>
            <person name="O'Connor E."/>
            <person name="Balint B."/>
            <person name="Krizsan K."/>
            <person name="Kiss B."/>
            <person name="Hess J."/>
            <person name="Varga T."/>
            <person name="Slot J."/>
            <person name="Riley R."/>
            <person name="Boka B."/>
            <person name="Rigling D."/>
            <person name="Barry K."/>
            <person name="Lee J."/>
            <person name="Mihaltcheva S."/>
            <person name="LaButti K."/>
            <person name="Lipzen A."/>
            <person name="Waldron R."/>
            <person name="Moloney N.M."/>
            <person name="Sperisen C."/>
            <person name="Kredics L."/>
            <person name="Vagvoelgyi C."/>
            <person name="Patrignani A."/>
            <person name="Fitzpatrick D."/>
            <person name="Nagy I."/>
            <person name="Doyle S."/>
            <person name="Anderson J.B."/>
            <person name="Grigoriev I.V."/>
            <person name="Gueldener U."/>
            <person name="Muensterkoetter M."/>
            <person name="Nagy L.G."/>
        </authorList>
    </citation>
    <scope>NUCLEOTIDE SEQUENCE [LARGE SCALE GENOMIC DNA]</scope>
    <source>
        <strain evidence="2">Ar21-2</strain>
    </source>
</reference>
<dbReference type="InParanoid" id="A0A2H3CGB5"/>
<evidence type="ECO:0000313" key="2">
    <source>
        <dbReference type="Proteomes" id="UP000217790"/>
    </source>
</evidence>
<name>A0A2H3CGB5_ARMGA</name>
<dbReference type="Proteomes" id="UP000217790">
    <property type="component" value="Unassembled WGS sequence"/>
</dbReference>
<keyword evidence="2" id="KW-1185">Reference proteome</keyword>
<dbReference type="EMBL" id="KZ293738">
    <property type="protein sequence ID" value="PBK80900.1"/>
    <property type="molecule type" value="Genomic_DNA"/>
</dbReference>
<gene>
    <name evidence="1" type="ORF">ARMGADRAFT_818647</name>
</gene>
<protein>
    <submittedName>
        <fullName evidence="1">Uncharacterized protein</fullName>
    </submittedName>
</protein>
<dbReference type="AlphaFoldDB" id="A0A2H3CGB5"/>
<sequence length="170" mass="19309">MQVPRRPHPVLRIYHYYTSTYIQLYGSQAYTLSLSSNLIYCSQERFTLCCIQPHTSVYTLHNDGCSIALESKQCSAERRTLIWPNGRSRSIVVGFNSLALDAAGVTFFYSPCSIFSGRVYASLTLCLQLPRPTMGRSPTINPDHSSLRDDKFSTLDVYSSRDFYHVLESN</sequence>
<organism evidence="1 2">
    <name type="scientific">Armillaria gallica</name>
    <name type="common">Bulbous honey fungus</name>
    <name type="synonym">Armillaria bulbosa</name>
    <dbReference type="NCBI Taxonomy" id="47427"/>
    <lineage>
        <taxon>Eukaryota</taxon>
        <taxon>Fungi</taxon>
        <taxon>Dikarya</taxon>
        <taxon>Basidiomycota</taxon>
        <taxon>Agaricomycotina</taxon>
        <taxon>Agaricomycetes</taxon>
        <taxon>Agaricomycetidae</taxon>
        <taxon>Agaricales</taxon>
        <taxon>Marasmiineae</taxon>
        <taxon>Physalacriaceae</taxon>
        <taxon>Armillaria</taxon>
    </lineage>
</organism>